<dbReference type="InterPro" id="IPR041682">
    <property type="entry name" value="AAA_14"/>
</dbReference>
<evidence type="ECO:0000313" key="3">
    <source>
        <dbReference type="Proteomes" id="UP000248044"/>
    </source>
</evidence>
<dbReference type="AlphaFoldDB" id="A0A2U9IJ16"/>
<dbReference type="Pfam" id="PF13635">
    <property type="entry name" value="DUF4143"/>
    <property type="match status" value="1"/>
</dbReference>
<dbReference type="InterPro" id="IPR027417">
    <property type="entry name" value="P-loop_NTPase"/>
</dbReference>
<sequence length="430" mass="49916">MNFQNPWWIDKNRIYDDEQIKKVLSLNPRFIISPLNDNLLIIGPRQVGKTTFIKTTIMNIIEKNTEPTKILFFSCDSLKDKDDLISLLSQYRSLINPDNGFVFLDEITFVKDWNIGLLHLFNGGYFKNSMVYVSGSTSVSLKKETLPGRPLNKVILYPLNFRMFFDIYFKKLNVNTSSILDVKKFYNDAIKLVPYLAELNRALLEYLKRGGFFATNYIKGDPLASFYETYKDAILSDLAKLRKEERIFREIIEKIIDSYGSRISENTIAKETSIGSHNTVSTYLDLAENLFILRIFRKMEGNKINNKSFKKIYFIDPFIYRVMKRYTKGLGTLEEKEIPHIIEGIVGEHLAREYERVGYTFFKGGKEIDFIVENLGVEVKWGRGDFRDLKIDKGYILTLDDIGINGEKAILPVSIFLYLLSSSKIFYTKI</sequence>
<dbReference type="InterPro" id="IPR003593">
    <property type="entry name" value="AAA+_ATPase"/>
</dbReference>
<dbReference type="Pfam" id="PF13173">
    <property type="entry name" value="AAA_14"/>
    <property type="match status" value="1"/>
</dbReference>
<accession>A0A2U9IJ16</accession>
<proteinExistence type="predicted"/>
<dbReference type="InterPro" id="IPR025420">
    <property type="entry name" value="DUF4143"/>
</dbReference>
<evidence type="ECO:0000313" key="2">
    <source>
        <dbReference type="EMBL" id="AWR96032.1"/>
    </source>
</evidence>
<protein>
    <submittedName>
        <fullName evidence="2">AAA family ATPase</fullName>
    </submittedName>
</protein>
<feature type="domain" description="AAA+ ATPase" evidence="1">
    <location>
        <begin position="35"/>
        <end position="161"/>
    </location>
</feature>
<dbReference type="SUPFAM" id="SSF52540">
    <property type="entry name" value="P-loop containing nucleoside triphosphate hydrolases"/>
    <property type="match status" value="1"/>
</dbReference>
<dbReference type="KEGG" id="abri:DFR85_12765"/>
<organism evidence="2 3">
    <name type="scientific">Acidianus brierleyi</name>
    <dbReference type="NCBI Taxonomy" id="41673"/>
    <lineage>
        <taxon>Archaea</taxon>
        <taxon>Thermoproteota</taxon>
        <taxon>Thermoprotei</taxon>
        <taxon>Sulfolobales</taxon>
        <taxon>Sulfolobaceae</taxon>
        <taxon>Acidianus</taxon>
    </lineage>
</organism>
<gene>
    <name evidence="2" type="ORF">DFR85_12765</name>
</gene>
<reference evidence="2 3" key="1">
    <citation type="submission" date="2018-05" db="EMBL/GenBank/DDBJ databases">
        <title>Complete Genome Sequences of Extremely Thermoacidophilic, Metal-Mobilizing Type-Strain Members of the Archaeal Family Sulfolobaceae: Acidianus brierleyi DSM-1651T, Acidianus sulfidivorans DSM-18786T, Metallosphaera hakonensis DSM-7519T, and Metallosphaera prunae DSM-10039T.</title>
        <authorList>
            <person name="Counts J.A."/>
            <person name="Kelly R.M."/>
        </authorList>
    </citation>
    <scope>NUCLEOTIDE SEQUENCE [LARGE SCALE GENOMIC DNA]</scope>
    <source>
        <strain evidence="2 3">DSM 1651</strain>
    </source>
</reference>
<dbReference type="SMART" id="SM00382">
    <property type="entry name" value="AAA"/>
    <property type="match status" value="1"/>
</dbReference>
<dbReference type="Gene3D" id="3.40.50.300">
    <property type="entry name" value="P-loop containing nucleotide triphosphate hydrolases"/>
    <property type="match status" value="1"/>
</dbReference>
<evidence type="ECO:0000259" key="1">
    <source>
        <dbReference type="SMART" id="SM00382"/>
    </source>
</evidence>
<dbReference type="Proteomes" id="UP000248044">
    <property type="component" value="Chromosome"/>
</dbReference>
<name>A0A2U9IJ16_9CREN</name>
<keyword evidence="3" id="KW-1185">Reference proteome</keyword>
<dbReference type="PANTHER" id="PTHR33295">
    <property type="entry name" value="ATPASE"/>
    <property type="match status" value="1"/>
</dbReference>
<dbReference type="EMBL" id="CP029289">
    <property type="protein sequence ID" value="AWR96032.1"/>
    <property type="molecule type" value="Genomic_DNA"/>
</dbReference>
<dbReference type="PANTHER" id="PTHR33295:SF18">
    <property type="entry name" value="AAA+ ATPASE DOMAIN-CONTAINING PROTEIN"/>
    <property type="match status" value="1"/>
</dbReference>